<dbReference type="Proteomes" id="UP000199766">
    <property type="component" value="Unassembled WGS sequence"/>
</dbReference>
<dbReference type="RefSeq" id="WP_091451731.1">
    <property type="nucleotide sequence ID" value="NZ_FOGD01000001.1"/>
</dbReference>
<accession>A0A1H9ELC8</accession>
<evidence type="ECO:0000313" key="3">
    <source>
        <dbReference type="EMBL" id="SEQ26392.1"/>
    </source>
</evidence>
<dbReference type="Gene3D" id="3.40.50.2300">
    <property type="match status" value="1"/>
</dbReference>
<keyword evidence="4" id="KW-1185">Reference proteome</keyword>
<feature type="domain" description="Response regulatory" evidence="2">
    <location>
        <begin position="1"/>
        <end position="80"/>
    </location>
</feature>
<protein>
    <recommendedName>
        <fullName evidence="2">Response regulatory domain-containing protein</fullName>
    </recommendedName>
</protein>
<sequence length="105" mass="11686">MPNPILLDAMMPDTDGFEVGHILRNDPELTTIPVVMGFDGDGHSTGRKSRAGHGGTRVTGDLLNKPFSPVKLYYPARSKKIKKIDLQSYWTVCQNLFINSSLIFH</sequence>
<evidence type="ECO:0000256" key="1">
    <source>
        <dbReference type="PROSITE-ProRule" id="PRU00169"/>
    </source>
</evidence>
<proteinExistence type="predicted"/>
<name>A0A1H9ELC8_9BURK</name>
<organism evidence="3 4">
    <name type="scientific">Giesbergeria anulus</name>
    <dbReference type="NCBI Taxonomy" id="180197"/>
    <lineage>
        <taxon>Bacteria</taxon>
        <taxon>Pseudomonadati</taxon>
        <taxon>Pseudomonadota</taxon>
        <taxon>Betaproteobacteria</taxon>
        <taxon>Burkholderiales</taxon>
        <taxon>Comamonadaceae</taxon>
        <taxon>Giesbergeria</taxon>
    </lineage>
</organism>
<dbReference type="InterPro" id="IPR001789">
    <property type="entry name" value="Sig_transdc_resp-reg_receiver"/>
</dbReference>
<evidence type="ECO:0000313" key="4">
    <source>
        <dbReference type="Proteomes" id="UP000199766"/>
    </source>
</evidence>
<dbReference type="InterPro" id="IPR011006">
    <property type="entry name" value="CheY-like_superfamily"/>
</dbReference>
<dbReference type="GO" id="GO:0000160">
    <property type="term" value="P:phosphorelay signal transduction system"/>
    <property type="evidence" value="ECO:0007669"/>
    <property type="project" value="InterPro"/>
</dbReference>
<dbReference type="EMBL" id="FOGD01000001">
    <property type="protein sequence ID" value="SEQ26392.1"/>
    <property type="molecule type" value="Genomic_DNA"/>
</dbReference>
<reference evidence="3 4" key="1">
    <citation type="submission" date="2016-10" db="EMBL/GenBank/DDBJ databases">
        <authorList>
            <person name="de Groot N.N."/>
        </authorList>
    </citation>
    <scope>NUCLEOTIDE SEQUENCE [LARGE SCALE GENOMIC DNA]</scope>
    <source>
        <strain evidence="3 4">ATCC 35958</strain>
    </source>
</reference>
<dbReference type="PROSITE" id="PS50110">
    <property type="entry name" value="RESPONSE_REGULATORY"/>
    <property type="match status" value="1"/>
</dbReference>
<dbReference type="SUPFAM" id="SSF52172">
    <property type="entry name" value="CheY-like"/>
    <property type="match status" value="1"/>
</dbReference>
<dbReference type="AlphaFoldDB" id="A0A1H9ELC8"/>
<keyword evidence="1" id="KW-0597">Phosphoprotein</keyword>
<evidence type="ECO:0000259" key="2">
    <source>
        <dbReference type="PROSITE" id="PS50110"/>
    </source>
</evidence>
<dbReference type="OrthoDB" id="9793549at2"/>
<gene>
    <name evidence="3" type="ORF">SAMN02982919_00326</name>
</gene>
<dbReference type="STRING" id="180197.SAMN02982919_00326"/>
<feature type="modified residue" description="4-aspartylphosphate" evidence="1">
    <location>
        <position position="8"/>
    </location>
</feature>